<comment type="caution">
    <text evidence="3">The sequence shown here is derived from an EMBL/GenBank/DDBJ whole genome shotgun (WGS) entry which is preliminary data.</text>
</comment>
<name>A0A561QNV0_9HYPH</name>
<dbReference type="RefSeq" id="WP_145639568.1">
    <property type="nucleotide sequence ID" value="NZ_VIWP01000005.1"/>
</dbReference>
<dbReference type="Proteomes" id="UP000320653">
    <property type="component" value="Unassembled WGS sequence"/>
</dbReference>
<proteinExistence type="predicted"/>
<sequence length="165" mass="18804">MAKEIERKFLVRNDGWRIEAASSSQFLQAYIASGDDRSIRVRIIDGTKARLTVKIGREMLSRDEFEYDIPVSDANELADLSIGIVLEKVRHRVEHKGYIWEIDVYSGTYEGLIVAEVEIEDEKARPELPAWIGREITGDRRYSNLVMATEDLSRELIHGVPAAAR</sequence>
<evidence type="ECO:0000259" key="2">
    <source>
        <dbReference type="PROSITE" id="PS51707"/>
    </source>
</evidence>
<feature type="active site" description="Proton acceptor" evidence="1">
    <location>
        <position position="30"/>
    </location>
</feature>
<dbReference type="PIRSF" id="PIRSF016487">
    <property type="entry name" value="CYTH_UCP016487"/>
    <property type="match status" value="1"/>
</dbReference>
<accession>A0A561QNV0</accession>
<dbReference type="CDD" id="cd07891">
    <property type="entry name" value="CYTH-like_CthTTM-like_1"/>
    <property type="match status" value="1"/>
</dbReference>
<dbReference type="InterPro" id="IPR023577">
    <property type="entry name" value="CYTH_domain"/>
</dbReference>
<dbReference type="SMART" id="SM01118">
    <property type="entry name" value="CYTH"/>
    <property type="match status" value="1"/>
</dbReference>
<reference evidence="3 4" key="1">
    <citation type="submission" date="2019-06" db="EMBL/GenBank/DDBJ databases">
        <title>Sorghum-associated microbial communities from plants grown in Nebraska, USA.</title>
        <authorList>
            <person name="Schachtman D."/>
        </authorList>
    </citation>
    <scope>NUCLEOTIDE SEQUENCE [LARGE SCALE GENOMIC DNA]</scope>
    <source>
        <strain evidence="3 4">1225</strain>
    </source>
</reference>
<dbReference type="AlphaFoldDB" id="A0A561QNV0"/>
<dbReference type="InterPro" id="IPR012042">
    <property type="entry name" value="NeuTTM/CthTTM-like"/>
</dbReference>
<dbReference type="Pfam" id="PF01928">
    <property type="entry name" value="CYTH"/>
    <property type="match status" value="1"/>
</dbReference>
<dbReference type="PROSITE" id="PS51707">
    <property type="entry name" value="CYTH"/>
    <property type="match status" value="1"/>
</dbReference>
<dbReference type="InterPro" id="IPR033469">
    <property type="entry name" value="CYTH-like_dom_sf"/>
</dbReference>
<evidence type="ECO:0000313" key="3">
    <source>
        <dbReference type="EMBL" id="TWF52027.1"/>
    </source>
</evidence>
<dbReference type="Gene3D" id="2.40.320.10">
    <property type="entry name" value="Hypothetical Protein Pfu-838710-001"/>
    <property type="match status" value="1"/>
</dbReference>
<evidence type="ECO:0000256" key="1">
    <source>
        <dbReference type="PIRSR" id="PIRSR016487-1"/>
    </source>
</evidence>
<protein>
    <submittedName>
        <fullName evidence="3">CYTH domain-containing protein</fullName>
    </submittedName>
</protein>
<feature type="domain" description="CYTH" evidence="2">
    <location>
        <begin position="2"/>
        <end position="148"/>
    </location>
</feature>
<dbReference type="EMBL" id="VIWP01000005">
    <property type="protein sequence ID" value="TWF52027.1"/>
    <property type="molecule type" value="Genomic_DNA"/>
</dbReference>
<keyword evidence="4" id="KW-1185">Reference proteome</keyword>
<dbReference type="OrthoDB" id="9805588at2"/>
<gene>
    <name evidence="3" type="ORF">FHW37_105126</name>
</gene>
<dbReference type="PANTHER" id="PTHR40114:SF1">
    <property type="entry name" value="SLR0698 PROTEIN"/>
    <property type="match status" value="1"/>
</dbReference>
<dbReference type="SUPFAM" id="SSF55154">
    <property type="entry name" value="CYTH-like phosphatases"/>
    <property type="match status" value="1"/>
</dbReference>
<organism evidence="3 4">
    <name type="scientific">Neorhizobium alkalisoli</name>
    <dbReference type="NCBI Taxonomy" id="528178"/>
    <lineage>
        <taxon>Bacteria</taxon>
        <taxon>Pseudomonadati</taxon>
        <taxon>Pseudomonadota</taxon>
        <taxon>Alphaproteobacteria</taxon>
        <taxon>Hyphomicrobiales</taxon>
        <taxon>Rhizobiaceae</taxon>
        <taxon>Rhizobium/Agrobacterium group</taxon>
        <taxon>Neorhizobium</taxon>
    </lineage>
</organism>
<dbReference type="PANTHER" id="PTHR40114">
    <property type="entry name" value="SLR0698 PROTEIN"/>
    <property type="match status" value="1"/>
</dbReference>
<evidence type="ECO:0000313" key="4">
    <source>
        <dbReference type="Proteomes" id="UP000320653"/>
    </source>
</evidence>